<reference evidence="1" key="1">
    <citation type="journal article" date="2021" name="IMA Fungus">
        <title>Genomic characterization of three marine fungi, including Emericellopsis atlantica sp. nov. with signatures of a generalist lifestyle and marine biomass degradation.</title>
        <authorList>
            <person name="Hagestad O.C."/>
            <person name="Hou L."/>
            <person name="Andersen J.H."/>
            <person name="Hansen E.H."/>
            <person name="Altermark B."/>
            <person name="Li C."/>
            <person name="Kuhnert E."/>
            <person name="Cox R.J."/>
            <person name="Crous P.W."/>
            <person name="Spatafora J.W."/>
            <person name="Lail K."/>
            <person name="Amirebrahimi M."/>
            <person name="Lipzen A."/>
            <person name="Pangilinan J."/>
            <person name="Andreopoulos W."/>
            <person name="Hayes R.D."/>
            <person name="Ng V."/>
            <person name="Grigoriev I.V."/>
            <person name="Jackson S.A."/>
            <person name="Sutton T.D.S."/>
            <person name="Dobson A.D.W."/>
            <person name="Rama T."/>
        </authorList>
    </citation>
    <scope>NUCLEOTIDE SEQUENCE</scope>
    <source>
        <strain evidence="1">TRa018bII</strain>
    </source>
</reference>
<gene>
    <name evidence="1" type="ORF">BJ875DRAFT_546415</name>
</gene>
<accession>A0A9P8C167</accession>
<evidence type="ECO:0000313" key="1">
    <source>
        <dbReference type="EMBL" id="KAG9230143.1"/>
    </source>
</evidence>
<sequence>MSHRVLVLLPPQLGEPLLVFVAVEASLLSGLPVDAGYLALDETYNSHCKTVGRVTVKVTVVVGNVRTDNRCWSTVQDLANGGVGNDSGSEELKSFEQRAAL</sequence>
<dbReference type="Proteomes" id="UP000824998">
    <property type="component" value="Unassembled WGS sequence"/>
</dbReference>
<organism evidence="1 2">
    <name type="scientific">Amylocarpus encephaloides</name>
    <dbReference type="NCBI Taxonomy" id="45428"/>
    <lineage>
        <taxon>Eukaryota</taxon>
        <taxon>Fungi</taxon>
        <taxon>Dikarya</taxon>
        <taxon>Ascomycota</taxon>
        <taxon>Pezizomycotina</taxon>
        <taxon>Leotiomycetes</taxon>
        <taxon>Helotiales</taxon>
        <taxon>Helotiales incertae sedis</taxon>
        <taxon>Amylocarpus</taxon>
    </lineage>
</organism>
<protein>
    <submittedName>
        <fullName evidence="1">Uncharacterized protein</fullName>
    </submittedName>
</protein>
<keyword evidence="2" id="KW-1185">Reference proteome</keyword>
<comment type="caution">
    <text evidence="1">The sequence shown here is derived from an EMBL/GenBank/DDBJ whole genome shotgun (WGS) entry which is preliminary data.</text>
</comment>
<dbReference type="AlphaFoldDB" id="A0A9P8C167"/>
<dbReference type="EMBL" id="MU251697">
    <property type="protein sequence ID" value="KAG9230143.1"/>
    <property type="molecule type" value="Genomic_DNA"/>
</dbReference>
<proteinExistence type="predicted"/>
<evidence type="ECO:0000313" key="2">
    <source>
        <dbReference type="Proteomes" id="UP000824998"/>
    </source>
</evidence>
<name>A0A9P8C167_9HELO</name>